<keyword evidence="2" id="KW-1185">Reference proteome</keyword>
<dbReference type="Proteomes" id="UP001056778">
    <property type="component" value="Chromosome 4"/>
</dbReference>
<reference evidence="1" key="1">
    <citation type="submission" date="2022-04" db="EMBL/GenBank/DDBJ databases">
        <title>Chromosome-scale genome assembly of Holotrichia oblita Faldermann.</title>
        <authorList>
            <person name="Rongchong L."/>
        </authorList>
    </citation>
    <scope>NUCLEOTIDE SEQUENCE</scope>
    <source>
        <strain evidence="1">81SQS9</strain>
    </source>
</reference>
<protein>
    <submittedName>
        <fullName evidence="1">A-kinase anchor protein 2 c-terminus</fullName>
    </submittedName>
</protein>
<accession>A0ACB9T7T6</accession>
<proteinExistence type="predicted"/>
<sequence>MPSTENATLQRIQREISDVLEREKELRTTYVQQNGSVDNISNHDEEDRNISNNNNSEHETNHNVTIPRDKSPVRPVRPVLQQSKSMGAINGFGSNGTRNGLRLFTPNPATRGVMHKFIKNRGKLSTVAAFQPTPTQIQQLQRHQQQTWHIPDVIDPPKVTEPGQCIRKGYVPVHVKMQKELEDLHLREMELRHERRKSHHELSDDDQIDGNDTPQLETTLKPARSMAQIYDEERHEFNLTPTRLKPARSLADLCDASEDELEIPGSHSLIMKWEEMIQKNQQERL</sequence>
<evidence type="ECO:0000313" key="2">
    <source>
        <dbReference type="Proteomes" id="UP001056778"/>
    </source>
</evidence>
<comment type="caution">
    <text evidence="1">The sequence shown here is derived from an EMBL/GenBank/DDBJ whole genome shotgun (WGS) entry which is preliminary data.</text>
</comment>
<name>A0ACB9T7T6_HOLOL</name>
<organism evidence="1 2">
    <name type="scientific">Holotrichia oblita</name>
    <name type="common">Chafer beetle</name>
    <dbReference type="NCBI Taxonomy" id="644536"/>
    <lineage>
        <taxon>Eukaryota</taxon>
        <taxon>Metazoa</taxon>
        <taxon>Ecdysozoa</taxon>
        <taxon>Arthropoda</taxon>
        <taxon>Hexapoda</taxon>
        <taxon>Insecta</taxon>
        <taxon>Pterygota</taxon>
        <taxon>Neoptera</taxon>
        <taxon>Endopterygota</taxon>
        <taxon>Coleoptera</taxon>
        <taxon>Polyphaga</taxon>
        <taxon>Scarabaeiformia</taxon>
        <taxon>Scarabaeidae</taxon>
        <taxon>Melolonthinae</taxon>
        <taxon>Holotrichia</taxon>
    </lineage>
</organism>
<dbReference type="EMBL" id="CM043018">
    <property type="protein sequence ID" value="KAI4462819.1"/>
    <property type="molecule type" value="Genomic_DNA"/>
</dbReference>
<evidence type="ECO:0000313" key="1">
    <source>
        <dbReference type="EMBL" id="KAI4462819.1"/>
    </source>
</evidence>
<gene>
    <name evidence="1" type="ORF">MML48_4g00006123</name>
</gene>